<evidence type="ECO:0000313" key="7">
    <source>
        <dbReference type="Proteomes" id="UP001163846"/>
    </source>
</evidence>
<protein>
    <submittedName>
        <fullName evidence="6">Transcription factor IIA alpha/beta subunit</fullName>
    </submittedName>
</protein>
<dbReference type="InterPro" id="IPR004855">
    <property type="entry name" value="TFIIA_asu/bsu"/>
</dbReference>
<feature type="compositionally biased region" description="Acidic residues" evidence="5">
    <location>
        <begin position="245"/>
        <end position="268"/>
    </location>
</feature>
<dbReference type="PANTHER" id="PTHR12694:SF8">
    <property type="entry name" value="TRANSCRIPTION INITIATION FACTOR IIA SUBUNIT 1"/>
    <property type="match status" value="1"/>
</dbReference>
<evidence type="ECO:0000256" key="5">
    <source>
        <dbReference type="SAM" id="MobiDB-lite"/>
    </source>
</evidence>
<evidence type="ECO:0000313" key="6">
    <source>
        <dbReference type="EMBL" id="KAJ3838192.1"/>
    </source>
</evidence>
<feature type="compositionally biased region" description="Polar residues" evidence="5">
    <location>
        <begin position="230"/>
        <end position="244"/>
    </location>
</feature>
<dbReference type="SUPFAM" id="SSF47396">
    <property type="entry name" value="Transcription factor IIA (TFIIA), alpha-helical domain"/>
    <property type="match status" value="1"/>
</dbReference>
<dbReference type="GO" id="GO:0005672">
    <property type="term" value="C:transcription factor TFIIA complex"/>
    <property type="evidence" value="ECO:0007669"/>
    <property type="project" value="InterPro"/>
</dbReference>
<keyword evidence="4" id="KW-0539">Nucleus</keyword>
<comment type="caution">
    <text evidence="6">The sequence shown here is derived from an EMBL/GenBank/DDBJ whole genome shotgun (WGS) entry which is preliminary data.</text>
</comment>
<feature type="compositionally biased region" description="Acidic residues" evidence="5">
    <location>
        <begin position="210"/>
        <end position="219"/>
    </location>
</feature>
<evidence type="ECO:0000256" key="4">
    <source>
        <dbReference type="ARBA" id="ARBA00023242"/>
    </source>
</evidence>
<reference evidence="6" key="1">
    <citation type="submission" date="2022-08" db="EMBL/GenBank/DDBJ databases">
        <authorList>
            <consortium name="DOE Joint Genome Institute"/>
            <person name="Min B."/>
            <person name="Riley R."/>
            <person name="Sierra-Patev S."/>
            <person name="Naranjo-Ortiz M."/>
            <person name="Looney B."/>
            <person name="Konkel Z."/>
            <person name="Slot J.C."/>
            <person name="Sakamoto Y."/>
            <person name="Steenwyk J.L."/>
            <person name="Rokas A."/>
            <person name="Carro J."/>
            <person name="Camarero S."/>
            <person name="Ferreira P."/>
            <person name="Molpeceres G."/>
            <person name="Ruiz-Duenas F.J."/>
            <person name="Serrano A."/>
            <person name="Henrissat B."/>
            <person name="Drula E."/>
            <person name="Hughes K.W."/>
            <person name="Mata J.L."/>
            <person name="Ishikawa N.K."/>
            <person name="Vargas-Isla R."/>
            <person name="Ushijima S."/>
            <person name="Smith C.A."/>
            <person name="Ahrendt S."/>
            <person name="Andreopoulos W."/>
            <person name="He G."/>
            <person name="Labutti K."/>
            <person name="Lipzen A."/>
            <person name="Ng V."/>
            <person name="Sandor L."/>
            <person name="Barry K."/>
            <person name="Martinez A.T."/>
            <person name="Xiao Y."/>
            <person name="Gibbons J.G."/>
            <person name="Terashima K."/>
            <person name="Hibbett D.S."/>
            <person name="Grigoriev I.V."/>
        </authorList>
    </citation>
    <scope>NUCLEOTIDE SEQUENCE</scope>
    <source>
        <strain evidence="6">TFB9207</strain>
    </source>
</reference>
<organism evidence="6 7">
    <name type="scientific">Lentinula raphanica</name>
    <dbReference type="NCBI Taxonomy" id="153919"/>
    <lineage>
        <taxon>Eukaryota</taxon>
        <taxon>Fungi</taxon>
        <taxon>Dikarya</taxon>
        <taxon>Basidiomycota</taxon>
        <taxon>Agaricomycotina</taxon>
        <taxon>Agaricomycetes</taxon>
        <taxon>Agaricomycetidae</taxon>
        <taxon>Agaricales</taxon>
        <taxon>Marasmiineae</taxon>
        <taxon>Omphalotaceae</taxon>
        <taxon>Lentinula</taxon>
    </lineage>
</organism>
<name>A0AA38P8B1_9AGAR</name>
<dbReference type="EMBL" id="MU806197">
    <property type="protein sequence ID" value="KAJ3838192.1"/>
    <property type="molecule type" value="Genomic_DNA"/>
</dbReference>
<dbReference type="Proteomes" id="UP001163846">
    <property type="component" value="Unassembled WGS sequence"/>
</dbReference>
<evidence type="ECO:0000256" key="2">
    <source>
        <dbReference type="ARBA" id="ARBA00010059"/>
    </source>
</evidence>
<proteinExistence type="inferred from homology"/>
<dbReference type="AlphaFoldDB" id="A0AA38P8B1"/>
<dbReference type="Gene3D" id="1.10.287.100">
    <property type="match status" value="1"/>
</dbReference>
<dbReference type="CDD" id="cd07976">
    <property type="entry name" value="TFIIA_alpha_beta_like"/>
    <property type="match status" value="1"/>
</dbReference>
<dbReference type="SMART" id="SM01371">
    <property type="entry name" value="TFIIA"/>
    <property type="match status" value="1"/>
</dbReference>
<accession>A0AA38P8B1</accession>
<dbReference type="Gene3D" id="2.30.18.10">
    <property type="entry name" value="Transcription factor IIA (TFIIA), beta-barrel domain"/>
    <property type="match status" value="1"/>
</dbReference>
<feature type="region of interest" description="Disordered" evidence="5">
    <location>
        <begin position="165"/>
        <end position="268"/>
    </location>
</feature>
<keyword evidence="3" id="KW-0804">Transcription</keyword>
<dbReference type="Pfam" id="PF03153">
    <property type="entry name" value="TFIIA"/>
    <property type="match status" value="2"/>
</dbReference>
<comment type="subcellular location">
    <subcellularLocation>
        <location evidence="1">Nucleus</location>
    </subcellularLocation>
</comment>
<dbReference type="GO" id="GO:0006367">
    <property type="term" value="P:transcription initiation at RNA polymerase II promoter"/>
    <property type="evidence" value="ECO:0007669"/>
    <property type="project" value="InterPro"/>
</dbReference>
<sequence>MSNKIVPNVYRAVIDDVVAAIKPEFEEYGVSEEVLAELQRKWENKIINSHVADFEVVHVPQAPQQMYQAQTTMHMIPGHAPYAPPPHTYTGQPSHPGVKAEPIDTRYMLQTAPQMAFALPHLPGPAINGSRQPAVPQYGGQTSILSFPPGPPPVQTMTANGAGVPLGRPYVPPTNISPAPPVPMAAPSAPSGNHTGGGGSAGRIPQLDGPSEDESDEDSQTPPPYAPRSTHPSLPQPQASTSTSEDPEAINSDLDDSDTGDEEEADDGAVGETDIVFCTYDKVARVKNKWKCILKDGMIHVNGKDYLFSKCTGEFEW</sequence>
<dbReference type="PANTHER" id="PTHR12694">
    <property type="entry name" value="TRANSCRIPTION INITIATION FACTOR IIA SUBUNIT 1"/>
    <property type="match status" value="1"/>
</dbReference>
<keyword evidence="7" id="KW-1185">Reference proteome</keyword>
<gene>
    <name evidence="6" type="ORF">F5878DRAFT_683246</name>
</gene>
<dbReference type="InterPro" id="IPR009088">
    <property type="entry name" value="TFIIA_b-brl"/>
</dbReference>
<comment type="similarity">
    <text evidence="2">Belongs to the TFIIA subunit 1 family.</text>
</comment>
<evidence type="ECO:0000256" key="1">
    <source>
        <dbReference type="ARBA" id="ARBA00004123"/>
    </source>
</evidence>
<dbReference type="SUPFAM" id="SSF50784">
    <property type="entry name" value="Transcription factor IIA (TFIIA), beta-barrel domain"/>
    <property type="match status" value="1"/>
</dbReference>
<evidence type="ECO:0000256" key="3">
    <source>
        <dbReference type="ARBA" id="ARBA00023163"/>
    </source>
</evidence>